<evidence type="ECO:0000313" key="3">
    <source>
        <dbReference type="Proteomes" id="UP000242770"/>
    </source>
</evidence>
<dbReference type="AlphaFoldDB" id="A0A0F7SD59"/>
<name>A0A0F7SD59_9BASI</name>
<evidence type="ECO:0000313" key="2">
    <source>
        <dbReference type="EMBL" id="CDW98933.1"/>
    </source>
</evidence>
<evidence type="ECO:0000256" key="1">
    <source>
        <dbReference type="SAM" id="MobiDB-lite"/>
    </source>
</evidence>
<reference evidence="3" key="1">
    <citation type="submission" date="2014-06" db="EMBL/GenBank/DDBJ databases">
        <authorList>
            <person name="Berkman P.J."/>
        </authorList>
    </citation>
    <scope>NUCLEOTIDE SEQUENCE [LARGE SCALE GENOMIC DNA]</scope>
</reference>
<feature type="compositionally biased region" description="Polar residues" evidence="1">
    <location>
        <begin position="26"/>
        <end position="41"/>
    </location>
</feature>
<dbReference type="EMBL" id="CCFA01003880">
    <property type="protein sequence ID" value="CDW98933.1"/>
    <property type="molecule type" value="Genomic_DNA"/>
</dbReference>
<protein>
    <submittedName>
        <fullName evidence="2">Uncharacterized protein</fullName>
    </submittedName>
</protein>
<feature type="region of interest" description="Disordered" evidence="1">
    <location>
        <begin position="26"/>
        <end position="49"/>
    </location>
</feature>
<proteinExistence type="predicted"/>
<organism evidence="2 3">
    <name type="scientific">Sporisorium scitamineum</name>
    <dbReference type="NCBI Taxonomy" id="49012"/>
    <lineage>
        <taxon>Eukaryota</taxon>
        <taxon>Fungi</taxon>
        <taxon>Dikarya</taxon>
        <taxon>Basidiomycota</taxon>
        <taxon>Ustilaginomycotina</taxon>
        <taxon>Ustilaginomycetes</taxon>
        <taxon>Ustilaginales</taxon>
        <taxon>Ustilaginaceae</taxon>
        <taxon>Sporisorium</taxon>
    </lineage>
</organism>
<gene>
    <name evidence="2" type="primary">SSCI65490.1</name>
</gene>
<sequence>MRNWKPSFTASLLDEKQFRALQPFVSSATSPQCNRNASISATRHAGDPG</sequence>
<dbReference type="Proteomes" id="UP000242770">
    <property type="component" value="Unassembled WGS sequence"/>
</dbReference>
<keyword evidence="3" id="KW-1185">Reference proteome</keyword>
<accession>A0A0F7SD59</accession>